<dbReference type="InterPro" id="IPR029753">
    <property type="entry name" value="D-isomer_DH_CS"/>
</dbReference>
<dbReference type="GO" id="GO:0051287">
    <property type="term" value="F:NAD binding"/>
    <property type="evidence" value="ECO:0007669"/>
    <property type="project" value="InterPro"/>
</dbReference>
<dbReference type="HOGENOM" id="CLU_019796_1_2_1"/>
<dbReference type="PROSITE" id="PS00671">
    <property type="entry name" value="D_2_HYDROXYACID_DH_3"/>
    <property type="match status" value="1"/>
</dbReference>
<protein>
    <recommendedName>
        <fullName evidence="7">D-isomer specific 2-hydroxyacid dehydrogenase NAD-binding domain-containing protein</fullName>
    </recommendedName>
</protein>
<dbReference type="STRING" id="933852.A0A0C2XPJ6"/>
<dbReference type="SUPFAM" id="SSF52283">
    <property type="entry name" value="Formate/glycerate dehydrogenase catalytic domain-like"/>
    <property type="match status" value="1"/>
</dbReference>
<dbReference type="InterPro" id="IPR006140">
    <property type="entry name" value="D-isomer_DH_NAD-bd"/>
</dbReference>
<dbReference type="Gene3D" id="3.40.50.720">
    <property type="entry name" value="NAD(P)-binding Rossmann-like Domain"/>
    <property type="match status" value="2"/>
</dbReference>
<dbReference type="PANTHER" id="PTHR10996">
    <property type="entry name" value="2-HYDROXYACID DEHYDROGENASE-RELATED"/>
    <property type="match status" value="1"/>
</dbReference>
<comment type="similarity">
    <text evidence="2">Belongs to the D-isomer specific 2-hydroxyacid dehydrogenase family.</text>
</comment>
<dbReference type="GO" id="GO:0005829">
    <property type="term" value="C:cytosol"/>
    <property type="evidence" value="ECO:0007669"/>
    <property type="project" value="TreeGrafter"/>
</dbReference>
<dbReference type="Pfam" id="PF02826">
    <property type="entry name" value="2-Hacid_dh_C"/>
    <property type="match status" value="1"/>
</dbReference>
<evidence type="ECO:0000256" key="2">
    <source>
        <dbReference type="RuleBase" id="RU003719"/>
    </source>
</evidence>
<sequence>MTSILVIGPVRFIKDKLDGFSARGYDWAHITPDTRQDLLDDLDGLKDRQFSAVMILAPNLTWGKFDEAVFSRLNLDSLKLVTGIGAGFDHVDVEYLTKHGSYYANTPLAVADPTATTAVMLILQTIRDATHASATLRAGQFSKGLGFTPDPRGLVVGIVGMGTIGKLVRDKVTALGMKVIYYNRQRLPADEENGARFVSFDELLKESRLISLHCPLTPETRHLLSDTEFAKMQDGAFVVNTARGPVIDEEALVRAMQSGKVLRCGLDVFEKEPEVHPWLISSDRATILPHYSAYVEGIFQTVEEEVFGNVLAWAENGVPNTPVNRPV</sequence>
<reference evidence="5 6" key="1">
    <citation type="submission" date="2014-04" db="EMBL/GenBank/DDBJ databases">
        <authorList>
            <consortium name="DOE Joint Genome Institute"/>
            <person name="Kuo A."/>
            <person name="Zuccaro A."/>
            <person name="Kohler A."/>
            <person name="Nagy L.G."/>
            <person name="Floudas D."/>
            <person name="Copeland A."/>
            <person name="Barry K.W."/>
            <person name="Cichocki N."/>
            <person name="Veneault-Fourrey C."/>
            <person name="LaButti K."/>
            <person name="Lindquist E.A."/>
            <person name="Lipzen A."/>
            <person name="Lundell T."/>
            <person name="Morin E."/>
            <person name="Murat C."/>
            <person name="Sun H."/>
            <person name="Tunlid A."/>
            <person name="Henrissat B."/>
            <person name="Grigoriev I.V."/>
            <person name="Hibbett D.S."/>
            <person name="Martin F."/>
            <person name="Nordberg H.P."/>
            <person name="Cantor M.N."/>
            <person name="Hua S.X."/>
        </authorList>
    </citation>
    <scope>NUCLEOTIDE SEQUENCE [LARGE SCALE GENOMIC DNA]</scope>
    <source>
        <strain evidence="5 6">MAFF 305830</strain>
    </source>
</reference>
<accession>A0A0C2XPJ6</accession>
<proteinExistence type="inferred from homology"/>
<evidence type="ECO:0008006" key="7">
    <source>
        <dbReference type="Google" id="ProtNLM"/>
    </source>
</evidence>
<dbReference type="Pfam" id="PF00389">
    <property type="entry name" value="2-Hacid_dh"/>
    <property type="match status" value="1"/>
</dbReference>
<dbReference type="InterPro" id="IPR050223">
    <property type="entry name" value="D-isomer_2-hydroxyacid_DH"/>
</dbReference>
<dbReference type="InterPro" id="IPR006139">
    <property type="entry name" value="D-isomer_2_OHA_DH_cat_dom"/>
</dbReference>
<reference evidence="6" key="2">
    <citation type="submission" date="2015-01" db="EMBL/GenBank/DDBJ databases">
        <title>Evolutionary Origins and Diversification of the Mycorrhizal Mutualists.</title>
        <authorList>
            <consortium name="DOE Joint Genome Institute"/>
            <consortium name="Mycorrhizal Genomics Consortium"/>
            <person name="Kohler A."/>
            <person name="Kuo A."/>
            <person name="Nagy L.G."/>
            <person name="Floudas D."/>
            <person name="Copeland A."/>
            <person name="Barry K.W."/>
            <person name="Cichocki N."/>
            <person name="Veneault-Fourrey C."/>
            <person name="LaButti K."/>
            <person name="Lindquist E.A."/>
            <person name="Lipzen A."/>
            <person name="Lundell T."/>
            <person name="Morin E."/>
            <person name="Murat C."/>
            <person name="Riley R."/>
            <person name="Ohm R."/>
            <person name="Sun H."/>
            <person name="Tunlid A."/>
            <person name="Henrissat B."/>
            <person name="Grigoriev I.V."/>
            <person name="Hibbett D.S."/>
            <person name="Martin F."/>
        </authorList>
    </citation>
    <scope>NUCLEOTIDE SEQUENCE [LARGE SCALE GENOMIC DNA]</scope>
    <source>
        <strain evidence="6">MAFF 305830</strain>
    </source>
</reference>
<dbReference type="CDD" id="cd12168">
    <property type="entry name" value="Mand_dh_like"/>
    <property type="match status" value="1"/>
</dbReference>
<evidence type="ECO:0000259" key="4">
    <source>
        <dbReference type="Pfam" id="PF02826"/>
    </source>
</evidence>
<dbReference type="EMBL" id="KN824283">
    <property type="protein sequence ID" value="KIM30897.1"/>
    <property type="molecule type" value="Genomic_DNA"/>
</dbReference>
<feature type="domain" description="D-isomer specific 2-hydroxyacid dehydrogenase NAD-binding" evidence="4">
    <location>
        <begin position="119"/>
        <end position="291"/>
    </location>
</feature>
<dbReference type="InterPro" id="IPR036291">
    <property type="entry name" value="NAD(P)-bd_dom_sf"/>
</dbReference>
<gene>
    <name evidence="5" type="ORF">M408DRAFT_272215</name>
</gene>
<dbReference type="OrthoDB" id="298012at2759"/>
<dbReference type="GO" id="GO:0016618">
    <property type="term" value="F:hydroxypyruvate reductase [NAD(P)H] activity"/>
    <property type="evidence" value="ECO:0007669"/>
    <property type="project" value="TreeGrafter"/>
</dbReference>
<dbReference type="SUPFAM" id="SSF51735">
    <property type="entry name" value="NAD(P)-binding Rossmann-fold domains"/>
    <property type="match status" value="1"/>
</dbReference>
<evidence type="ECO:0000313" key="5">
    <source>
        <dbReference type="EMBL" id="KIM30897.1"/>
    </source>
</evidence>
<dbReference type="AlphaFoldDB" id="A0A0C2XPJ6"/>
<evidence type="ECO:0000259" key="3">
    <source>
        <dbReference type="Pfam" id="PF00389"/>
    </source>
</evidence>
<organism evidence="5 6">
    <name type="scientific">Serendipita vermifera MAFF 305830</name>
    <dbReference type="NCBI Taxonomy" id="933852"/>
    <lineage>
        <taxon>Eukaryota</taxon>
        <taxon>Fungi</taxon>
        <taxon>Dikarya</taxon>
        <taxon>Basidiomycota</taxon>
        <taxon>Agaricomycotina</taxon>
        <taxon>Agaricomycetes</taxon>
        <taxon>Sebacinales</taxon>
        <taxon>Serendipitaceae</taxon>
        <taxon>Serendipita</taxon>
    </lineage>
</organism>
<dbReference type="PANTHER" id="PTHR10996:SF129">
    <property type="entry name" value="2-HYDROXYACID DEHYDROGENASE C1773.17C-RELATED"/>
    <property type="match status" value="1"/>
</dbReference>
<keyword evidence="1 2" id="KW-0560">Oxidoreductase</keyword>
<evidence type="ECO:0000313" key="6">
    <source>
        <dbReference type="Proteomes" id="UP000054097"/>
    </source>
</evidence>
<name>A0A0C2XPJ6_SERVB</name>
<evidence type="ECO:0000256" key="1">
    <source>
        <dbReference type="ARBA" id="ARBA00023002"/>
    </source>
</evidence>
<keyword evidence="6" id="KW-1185">Reference proteome</keyword>
<dbReference type="GO" id="GO:0030267">
    <property type="term" value="F:glyoxylate reductase (NADPH) activity"/>
    <property type="evidence" value="ECO:0007669"/>
    <property type="project" value="TreeGrafter"/>
</dbReference>
<feature type="domain" description="D-isomer specific 2-hydroxyacid dehydrogenase catalytic" evidence="3">
    <location>
        <begin position="47"/>
        <end position="324"/>
    </location>
</feature>
<dbReference type="Proteomes" id="UP000054097">
    <property type="component" value="Unassembled WGS sequence"/>
</dbReference>